<dbReference type="EMBL" id="FTOR01000007">
    <property type="protein sequence ID" value="SIT27767.1"/>
    <property type="molecule type" value="Genomic_DNA"/>
</dbReference>
<dbReference type="Pfam" id="PF13521">
    <property type="entry name" value="AAA_28"/>
    <property type="match status" value="1"/>
</dbReference>
<dbReference type="KEGG" id="fln:FLA_2672"/>
<sequence>MKIAIIGAHRVGKTTLAEQLQEQMPTFVLNREPYYELEESGYQFAETPYVDDFLKQFSFSVQQISESENNTLFDRCPIDILAYIHAIDPGKSLQSLFETTYSVIHEIDLLVFVPIEDPDIIHCDTADFPKLRRKVNEILYNWIDDWGIKTIEVKGTLINRKKQVLDAIKQQANHL</sequence>
<keyword evidence="3" id="KW-1185">Reference proteome</keyword>
<organism evidence="2 3">
    <name type="scientific">Filimonas lacunae</name>
    <dbReference type="NCBI Taxonomy" id="477680"/>
    <lineage>
        <taxon>Bacteria</taxon>
        <taxon>Pseudomonadati</taxon>
        <taxon>Bacteroidota</taxon>
        <taxon>Chitinophagia</taxon>
        <taxon>Chitinophagales</taxon>
        <taxon>Chitinophagaceae</taxon>
        <taxon>Filimonas</taxon>
    </lineage>
</organism>
<dbReference type="OrthoDB" id="7351510at2"/>
<dbReference type="InterPro" id="IPR027417">
    <property type="entry name" value="P-loop_NTPase"/>
</dbReference>
<evidence type="ECO:0000313" key="3">
    <source>
        <dbReference type="Proteomes" id="UP000186917"/>
    </source>
</evidence>
<evidence type="ECO:0000259" key="1">
    <source>
        <dbReference type="Pfam" id="PF13521"/>
    </source>
</evidence>
<accession>A0A173MGC7</accession>
<dbReference type="STRING" id="477680.SAMN05421788_107313"/>
<dbReference type="AlphaFoldDB" id="A0A173MGC7"/>
<protein>
    <submittedName>
        <fullName evidence="2">AAA domain-containing protein</fullName>
    </submittedName>
</protein>
<evidence type="ECO:0000313" key="2">
    <source>
        <dbReference type="EMBL" id="SIT27767.1"/>
    </source>
</evidence>
<feature type="domain" description="NadR/Ttd14 AAA" evidence="1">
    <location>
        <begin position="2"/>
        <end position="158"/>
    </location>
</feature>
<name>A0A173MGC7_9BACT</name>
<dbReference type="Gene3D" id="3.40.50.300">
    <property type="entry name" value="P-loop containing nucleotide triphosphate hydrolases"/>
    <property type="match status" value="1"/>
</dbReference>
<dbReference type="InterPro" id="IPR038727">
    <property type="entry name" value="NadR/Ttd14_AAA_dom"/>
</dbReference>
<dbReference type="SUPFAM" id="SSF52540">
    <property type="entry name" value="P-loop containing nucleoside triphosphate hydrolases"/>
    <property type="match status" value="1"/>
</dbReference>
<gene>
    <name evidence="2" type="ORF">SAMN05421788_107313</name>
</gene>
<proteinExistence type="predicted"/>
<dbReference type="Proteomes" id="UP000186917">
    <property type="component" value="Unassembled WGS sequence"/>
</dbReference>
<reference evidence="3" key="1">
    <citation type="submission" date="2017-01" db="EMBL/GenBank/DDBJ databases">
        <authorList>
            <person name="Varghese N."/>
            <person name="Submissions S."/>
        </authorList>
    </citation>
    <scope>NUCLEOTIDE SEQUENCE [LARGE SCALE GENOMIC DNA]</scope>
    <source>
        <strain evidence="3">DSM 21054</strain>
    </source>
</reference>
<dbReference type="RefSeq" id="WP_076380957.1">
    <property type="nucleotide sequence ID" value="NZ_AP017422.1"/>
</dbReference>